<protein>
    <submittedName>
        <fullName evidence="2">Uncharacterized protein</fullName>
    </submittedName>
</protein>
<evidence type="ECO:0000256" key="1">
    <source>
        <dbReference type="SAM" id="SignalP"/>
    </source>
</evidence>
<dbReference type="EMBL" id="MU253831">
    <property type="protein sequence ID" value="KAG9245784.1"/>
    <property type="molecule type" value="Genomic_DNA"/>
</dbReference>
<gene>
    <name evidence="2" type="ORF">BJ878DRAFT_562985</name>
</gene>
<organism evidence="2 3">
    <name type="scientific">Calycina marina</name>
    <dbReference type="NCBI Taxonomy" id="1763456"/>
    <lineage>
        <taxon>Eukaryota</taxon>
        <taxon>Fungi</taxon>
        <taxon>Dikarya</taxon>
        <taxon>Ascomycota</taxon>
        <taxon>Pezizomycotina</taxon>
        <taxon>Leotiomycetes</taxon>
        <taxon>Helotiales</taxon>
        <taxon>Pezizellaceae</taxon>
        <taxon>Calycina</taxon>
    </lineage>
</organism>
<sequence length="133" mass="14999">METRSHRLTIWVLVTNHLLVEASPILNFPRLESPLTRLRRSSVNDMCVGVENQDMLHLFINVLLQNLKKKQPSRSVASVFTLQRAMTEPAIMISPGSRDFISRLSEEIKSAEVGYLPGCDAASLRLKSVVRLI</sequence>
<keyword evidence="3" id="KW-1185">Reference proteome</keyword>
<comment type="caution">
    <text evidence="2">The sequence shown here is derived from an EMBL/GenBank/DDBJ whole genome shotgun (WGS) entry which is preliminary data.</text>
</comment>
<feature type="signal peptide" evidence="1">
    <location>
        <begin position="1"/>
        <end position="22"/>
    </location>
</feature>
<accession>A0A9P7Z5I9</accession>
<dbReference type="Proteomes" id="UP000887226">
    <property type="component" value="Unassembled WGS sequence"/>
</dbReference>
<proteinExistence type="predicted"/>
<evidence type="ECO:0000313" key="3">
    <source>
        <dbReference type="Proteomes" id="UP000887226"/>
    </source>
</evidence>
<name>A0A9P7Z5I9_9HELO</name>
<evidence type="ECO:0000313" key="2">
    <source>
        <dbReference type="EMBL" id="KAG9245784.1"/>
    </source>
</evidence>
<keyword evidence="1" id="KW-0732">Signal</keyword>
<feature type="chain" id="PRO_5040130080" evidence="1">
    <location>
        <begin position="23"/>
        <end position="133"/>
    </location>
</feature>
<reference evidence="2" key="1">
    <citation type="journal article" date="2021" name="IMA Fungus">
        <title>Genomic characterization of three marine fungi, including Emericellopsis atlantica sp. nov. with signatures of a generalist lifestyle and marine biomass degradation.</title>
        <authorList>
            <person name="Hagestad O.C."/>
            <person name="Hou L."/>
            <person name="Andersen J.H."/>
            <person name="Hansen E.H."/>
            <person name="Altermark B."/>
            <person name="Li C."/>
            <person name="Kuhnert E."/>
            <person name="Cox R.J."/>
            <person name="Crous P.W."/>
            <person name="Spatafora J.W."/>
            <person name="Lail K."/>
            <person name="Amirebrahimi M."/>
            <person name="Lipzen A."/>
            <person name="Pangilinan J."/>
            <person name="Andreopoulos W."/>
            <person name="Hayes R.D."/>
            <person name="Ng V."/>
            <person name="Grigoriev I.V."/>
            <person name="Jackson S.A."/>
            <person name="Sutton T.D.S."/>
            <person name="Dobson A.D.W."/>
            <person name="Rama T."/>
        </authorList>
    </citation>
    <scope>NUCLEOTIDE SEQUENCE</scope>
    <source>
        <strain evidence="2">TRa3180A</strain>
    </source>
</reference>
<dbReference type="AlphaFoldDB" id="A0A9P7Z5I9"/>